<name>A0AAF0ZN25_SOLVR</name>
<dbReference type="SMART" id="SM00432">
    <property type="entry name" value="MADS"/>
    <property type="match status" value="1"/>
</dbReference>
<accession>A0AAF0ZN25</accession>
<dbReference type="Gene3D" id="3.40.1810.10">
    <property type="entry name" value="Transcription factor, MADS-box"/>
    <property type="match status" value="1"/>
</dbReference>
<dbReference type="Pfam" id="PF00319">
    <property type="entry name" value="SRF-TF"/>
    <property type="match status" value="1"/>
</dbReference>
<evidence type="ECO:0000256" key="1">
    <source>
        <dbReference type="ARBA" id="ARBA00004123"/>
    </source>
</evidence>
<evidence type="ECO:0000256" key="5">
    <source>
        <dbReference type="ARBA" id="ARBA00023242"/>
    </source>
</evidence>
<dbReference type="GO" id="GO:0005634">
    <property type="term" value="C:nucleus"/>
    <property type="evidence" value="ECO:0007669"/>
    <property type="project" value="UniProtKB-SubCell"/>
</dbReference>
<proteinExistence type="predicted"/>
<sequence>MARKIEIKKIEDTKKRKVSFYKRRNNLLNKEKEIAICCDVNVLFVPFSPAD</sequence>
<keyword evidence="4" id="KW-0804">Transcription</keyword>
<keyword evidence="3" id="KW-0238">DNA-binding</keyword>
<dbReference type="PRINTS" id="PR00404">
    <property type="entry name" value="MADSDOMAIN"/>
</dbReference>
<protein>
    <recommendedName>
        <fullName evidence="6">MADS-box domain-containing protein</fullName>
    </recommendedName>
</protein>
<dbReference type="InterPro" id="IPR050142">
    <property type="entry name" value="MADS-box/MEF2_TF"/>
</dbReference>
<keyword evidence="5" id="KW-0539">Nucleus</keyword>
<dbReference type="Proteomes" id="UP001234989">
    <property type="component" value="Chromosome 9"/>
</dbReference>
<organism evidence="7 8">
    <name type="scientific">Solanum verrucosum</name>
    <dbReference type="NCBI Taxonomy" id="315347"/>
    <lineage>
        <taxon>Eukaryota</taxon>
        <taxon>Viridiplantae</taxon>
        <taxon>Streptophyta</taxon>
        <taxon>Embryophyta</taxon>
        <taxon>Tracheophyta</taxon>
        <taxon>Spermatophyta</taxon>
        <taxon>Magnoliopsida</taxon>
        <taxon>eudicotyledons</taxon>
        <taxon>Gunneridae</taxon>
        <taxon>Pentapetalae</taxon>
        <taxon>asterids</taxon>
        <taxon>lamiids</taxon>
        <taxon>Solanales</taxon>
        <taxon>Solanaceae</taxon>
        <taxon>Solanoideae</taxon>
        <taxon>Solaneae</taxon>
        <taxon>Solanum</taxon>
    </lineage>
</organism>
<dbReference type="AlphaFoldDB" id="A0AAF0ZN25"/>
<evidence type="ECO:0000256" key="4">
    <source>
        <dbReference type="ARBA" id="ARBA00023163"/>
    </source>
</evidence>
<dbReference type="InterPro" id="IPR002100">
    <property type="entry name" value="TF_MADSbox"/>
</dbReference>
<gene>
    <name evidence="7" type="ORF">MTR67_038792</name>
</gene>
<dbReference type="PROSITE" id="PS50066">
    <property type="entry name" value="MADS_BOX_2"/>
    <property type="match status" value="1"/>
</dbReference>
<reference evidence="7" key="1">
    <citation type="submission" date="2023-08" db="EMBL/GenBank/DDBJ databases">
        <title>A de novo genome assembly of Solanum verrucosum Schlechtendal, a Mexican diploid species geographically isolated from the other diploid A-genome species in potato relatives.</title>
        <authorList>
            <person name="Hosaka K."/>
        </authorList>
    </citation>
    <scope>NUCLEOTIDE SEQUENCE</scope>
    <source>
        <tissue evidence="7">Young leaves</tissue>
    </source>
</reference>
<feature type="domain" description="MADS-box" evidence="6">
    <location>
        <begin position="1"/>
        <end position="51"/>
    </location>
</feature>
<keyword evidence="2" id="KW-0805">Transcription regulation</keyword>
<dbReference type="GO" id="GO:0046983">
    <property type="term" value="F:protein dimerization activity"/>
    <property type="evidence" value="ECO:0007669"/>
    <property type="project" value="InterPro"/>
</dbReference>
<evidence type="ECO:0000259" key="6">
    <source>
        <dbReference type="PROSITE" id="PS50066"/>
    </source>
</evidence>
<keyword evidence="8" id="KW-1185">Reference proteome</keyword>
<dbReference type="EMBL" id="CP133620">
    <property type="protein sequence ID" value="WMV45407.1"/>
    <property type="molecule type" value="Genomic_DNA"/>
</dbReference>
<dbReference type="PANTHER" id="PTHR48019">
    <property type="entry name" value="SERUM RESPONSE FACTOR HOMOLOG"/>
    <property type="match status" value="1"/>
</dbReference>
<dbReference type="InterPro" id="IPR036879">
    <property type="entry name" value="TF_MADSbox_sf"/>
</dbReference>
<dbReference type="SUPFAM" id="SSF55455">
    <property type="entry name" value="SRF-like"/>
    <property type="match status" value="1"/>
</dbReference>
<evidence type="ECO:0000313" key="7">
    <source>
        <dbReference type="EMBL" id="WMV45407.1"/>
    </source>
</evidence>
<evidence type="ECO:0000256" key="3">
    <source>
        <dbReference type="ARBA" id="ARBA00023125"/>
    </source>
</evidence>
<evidence type="ECO:0000313" key="8">
    <source>
        <dbReference type="Proteomes" id="UP001234989"/>
    </source>
</evidence>
<dbReference type="GO" id="GO:0003677">
    <property type="term" value="F:DNA binding"/>
    <property type="evidence" value="ECO:0007669"/>
    <property type="project" value="UniProtKB-KW"/>
</dbReference>
<comment type="subcellular location">
    <subcellularLocation>
        <location evidence="1">Nucleus</location>
    </subcellularLocation>
</comment>
<evidence type="ECO:0000256" key="2">
    <source>
        <dbReference type="ARBA" id="ARBA00023015"/>
    </source>
</evidence>